<organism evidence="1 2">
    <name type="scientific">Leptospira weilii str. Ecochallenge</name>
    <dbReference type="NCBI Taxonomy" id="1049986"/>
    <lineage>
        <taxon>Bacteria</taxon>
        <taxon>Pseudomonadati</taxon>
        <taxon>Spirochaetota</taxon>
        <taxon>Spirochaetia</taxon>
        <taxon>Leptospirales</taxon>
        <taxon>Leptospiraceae</taxon>
        <taxon>Leptospira</taxon>
    </lineage>
</organism>
<accession>N1U5E8</accession>
<evidence type="ECO:0000313" key="1">
    <source>
        <dbReference type="EMBL" id="EMY15718.1"/>
    </source>
</evidence>
<proteinExistence type="predicted"/>
<reference evidence="1 2" key="1">
    <citation type="submission" date="2013-02" db="EMBL/GenBank/DDBJ databases">
        <authorList>
            <person name="Harkins D.M."/>
            <person name="Durkin A.S."/>
            <person name="Brinkac L.M."/>
            <person name="Haft D.H."/>
            <person name="Selengut J.D."/>
            <person name="Sanka R."/>
            <person name="DePew J."/>
            <person name="Purushe J."/>
            <person name="Haake D.A."/>
            <person name="Matsunaga J."/>
            <person name="Vinetz J.M."/>
            <person name="Sutton G.G."/>
            <person name="Nierman W.C."/>
            <person name="Fouts D.E."/>
        </authorList>
    </citation>
    <scope>NUCLEOTIDE SEQUENCE [LARGE SCALE GENOMIC DNA]</scope>
    <source>
        <strain evidence="1 2">Ecochallenge</strain>
    </source>
</reference>
<dbReference type="EMBL" id="AHMI02000068">
    <property type="protein sequence ID" value="EMY15718.1"/>
    <property type="molecule type" value="Genomic_DNA"/>
</dbReference>
<dbReference type="Proteomes" id="UP000012249">
    <property type="component" value="Unassembled WGS sequence"/>
</dbReference>
<protein>
    <submittedName>
        <fullName evidence="1">Uncharacterized protein</fullName>
    </submittedName>
</protein>
<name>N1U5E8_9LEPT</name>
<gene>
    <name evidence="1" type="ORF">LEP1GSC043_0684</name>
</gene>
<dbReference type="AlphaFoldDB" id="N1U5E8"/>
<sequence>MILRNFKNKKAGPFKTRLCDAFLKRIKRSSFFERRNDLLSRSFTVLENT</sequence>
<evidence type="ECO:0000313" key="2">
    <source>
        <dbReference type="Proteomes" id="UP000012249"/>
    </source>
</evidence>
<comment type="caution">
    <text evidence="1">The sequence shown here is derived from an EMBL/GenBank/DDBJ whole genome shotgun (WGS) entry which is preliminary data.</text>
</comment>